<dbReference type="InterPro" id="IPR005467">
    <property type="entry name" value="His_kinase_dom"/>
</dbReference>
<gene>
    <name evidence="14" type="primary">baeS</name>
    <name evidence="14" type="ORF">VA603_05155</name>
</gene>
<evidence type="ECO:0000256" key="6">
    <source>
        <dbReference type="ARBA" id="ARBA00022692"/>
    </source>
</evidence>
<evidence type="ECO:0000256" key="10">
    <source>
        <dbReference type="ARBA" id="ARBA00023136"/>
    </source>
</evidence>
<proteinExistence type="predicted"/>
<keyword evidence="4" id="KW-0597">Phosphoprotein</keyword>
<dbReference type="Pfam" id="PF00512">
    <property type="entry name" value="HisKA"/>
    <property type="match status" value="1"/>
</dbReference>
<keyword evidence="15" id="KW-1185">Reference proteome</keyword>
<dbReference type="InterPro" id="IPR003661">
    <property type="entry name" value="HisK_dim/P_dom"/>
</dbReference>
<dbReference type="SUPFAM" id="SSF55874">
    <property type="entry name" value="ATPase domain of HSP90 chaperone/DNA topoisomerase II/histidine kinase"/>
    <property type="match status" value="1"/>
</dbReference>
<dbReference type="Gene3D" id="6.10.340.10">
    <property type="match status" value="1"/>
</dbReference>
<accession>A0ABU5V0S2</accession>
<comment type="caution">
    <text evidence="14">The sequence shown here is derived from an EMBL/GenBank/DDBJ whole genome shotgun (WGS) entry which is preliminary data.</text>
</comment>
<dbReference type="CDD" id="cd06225">
    <property type="entry name" value="HAMP"/>
    <property type="match status" value="1"/>
</dbReference>
<dbReference type="SMART" id="SM00304">
    <property type="entry name" value="HAMP"/>
    <property type="match status" value="1"/>
</dbReference>
<dbReference type="Gene3D" id="3.30.565.10">
    <property type="entry name" value="Histidine kinase-like ATPase, C-terminal domain"/>
    <property type="match status" value="1"/>
</dbReference>
<dbReference type="SUPFAM" id="SSF47384">
    <property type="entry name" value="Homodimeric domain of signal transducing histidine kinase"/>
    <property type="match status" value="1"/>
</dbReference>
<dbReference type="PROSITE" id="PS50109">
    <property type="entry name" value="HIS_KIN"/>
    <property type="match status" value="1"/>
</dbReference>
<comment type="subcellular location">
    <subcellularLocation>
        <location evidence="2">Membrane</location>
    </subcellularLocation>
</comment>
<name>A0ABU5V0S2_9GAMM</name>
<dbReference type="Pfam" id="PF00672">
    <property type="entry name" value="HAMP"/>
    <property type="match status" value="1"/>
</dbReference>
<dbReference type="InterPro" id="IPR003594">
    <property type="entry name" value="HATPase_dom"/>
</dbReference>
<evidence type="ECO:0000313" key="14">
    <source>
        <dbReference type="EMBL" id="MEA5666922.1"/>
    </source>
</evidence>
<evidence type="ECO:0000259" key="13">
    <source>
        <dbReference type="PROSITE" id="PS50885"/>
    </source>
</evidence>
<keyword evidence="6 11" id="KW-0812">Transmembrane</keyword>
<dbReference type="InterPro" id="IPR036097">
    <property type="entry name" value="HisK_dim/P_sf"/>
</dbReference>
<dbReference type="PANTHER" id="PTHR45436">
    <property type="entry name" value="SENSOR HISTIDINE KINASE YKOH"/>
    <property type="match status" value="1"/>
</dbReference>
<comment type="catalytic activity">
    <reaction evidence="1">
        <text>ATP + protein L-histidine = ADP + protein N-phospho-L-histidine.</text>
        <dbReference type="EC" id="2.7.13.3"/>
    </reaction>
</comment>
<dbReference type="PROSITE" id="PS50885">
    <property type="entry name" value="HAMP"/>
    <property type="match status" value="1"/>
</dbReference>
<organism evidence="14 15">
    <name type="scientific">Stenotrophomonas capsici</name>
    <dbReference type="NCBI Taxonomy" id="3110230"/>
    <lineage>
        <taxon>Bacteria</taxon>
        <taxon>Pseudomonadati</taxon>
        <taxon>Pseudomonadota</taxon>
        <taxon>Gammaproteobacteria</taxon>
        <taxon>Lysobacterales</taxon>
        <taxon>Lysobacteraceae</taxon>
        <taxon>Stenotrophomonas</taxon>
    </lineage>
</organism>
<dbReference type="SUPFAM" id="SSF158472">
    <property type="entry name" value="HAMP domain-like"/>
    <property type="match status" value="1"/>
</dbReference>
<dbReference type="PANTHER" id="PTHR45436:SF5">
    <property type="entry name" value="SENSOR HISTIDINE KINASE TRCS"/>
    <property type="match status" value="1"/>
</dbReference>
<evidence type="ECO:0000313" key="15">
    <source>
        <dbReference type="Proteomes" id="UP001301653"/>
    </source>
</evidence>
<keyword evidence="10 11" id="KW-0472">Membrane</keyword>
<evidence type="ECO:0000256" key="11">
    <source>
        <dbReference type="SAM" id="Phobius"/>
    </source>
</evidence>
<dbReference type="SMART" id="SM00387">
    <property type="entry name" value="HATPase_c"/>
    <property type="match status" value="1"/>
</dbReference>
<keyword evidence="5 14" id="KW-0808">Transferase</keyword>
<evidence type="ECO:0000256" key="7">
    <source>
        <dbReference type="ARBA" id="ARBA00022777"/>
    </source>
</evidence>
<dbReference type="CDD" id="cd00082">
    <property type="entry name" value="HisKA"/>
    <property type="match status" value="1"/>
</dbReference>
<dbReference type="InterPro" id="IPR036890">
    <property type="entry name" value="HATPase_C_sf"/>
</dbReference>
<dbReference type="EMBL" id="JAYFUH010000063">
    <property type="protein sequence ID" value="MEA5666922.1"/>
    <property type="molecule type" value="Genomic_DNA"/>
</dbReference>
<evidence type="ECO:0000256" key="8">
    <source>
        <dbReference type="ARBA" id="ARBA00022989"/>
    </source>
</evidence>
<dbReference type="GO" id="GO:0004673">
    <property type="term" value="F:protein histidine kinase activity"/>
    <property type="evidence" value="ECO:0007669"/>
    <property type="project" value="UniProtKB-EC"/>
</dbReference>
<evidence type="ECO:0000256" key="1">
    <source>
        <dbReference type="ARBA" id="ARBA00000085"/>
    </source>
</evidence>
<evidence type="ECO:0000256" key="2">
    <source>
        <dbReference type="ARBA" id="ARBA00004370"/>
    </source>
</evidence>
<reference evidence="14 15" key="1">
    <citation type="submission" date="2023-12" db="EMBL/GenBank/DDBJ databases">
        <title>Stenotrophomonas guangdongensis sp. nov., isolated from wilted pepper plants (Capsicum annuum).</title>
        <authorList>
            <person name="Qiu M."/>
            <person name="Li Y."/>
            <person name="Liu Q."/>
            <person name="Zhang X."/>
            <person name="Huang Y."/>
            <person name="Guo R."/>
            <person name="Hu M."/>
            <person name="Zhou J."/>
            <person name="Zhou X."/>
        </authorList>
    </citation>
    <scope>NUCLEOTIDE SEQUENCE [LARGE SCALE GENOMIC DNA]</scope>
    <source>
        <strain evidence="14 15">MH1</strain>
    </source>
</reference>
<dbReference type="Pfam" id="PF02518">
    <property type="entry name" value="HATPase_c"/>
    <property type="match status" value="1"/>
</dbReference>
<feature type="domain" description="HAMP" evidence="13">
    <location>
        <begin position="187"/>
        <end position="239"/>
    </location>
</feature>
<keyword evidence="9" id="KW-0902">Two-component regulatory system</keyword>
<evidence type="ECO:0000256" key="5">
    <source>
        <dbReference type="ARBA" id="ARBA00022679"/>
    </source>
</evidence>
<dbReference type="EC" id="2.7.13.3" evidence="3"/>
<dbReference type="PRINTS" id="PR00344">
    <property type="entry name" value="BCTRLSENSOR"/>
</dbReference>
<dbReference type="SMART" id="SM00388">
    <property type="entry name" value="HisKA"/>
    <property type="match status" value="1"/>
</dbReference>
<protein>
    <recommendedName>
        <fullName evidence="3">histidine kinase</fullName>
        <ecNumber evidence="3">2.7.13.3</ecNumber>
    </recommendedName>
</protein>
<evidence type="ECO:0000259" key="12">
    <source>
        <dbReference type="PROSITE" id="PS50109"/>
    </source>
</evidence>
<evidence type="ECO:0000256" key="9">
    <source>
        <dbReference type="ARBA" id="ARBA00023012"/>
    </source>
</evidence>
<keyword evidence="8 11" id="KW-1133">Transmembrane helix</keyword>
<dbReference type="InterPro" id="IPR050428">
    <property type="entry name" value="TCS_sensor_his_kinase"/>
</dbReference>
<dbReference type="InterPro" id="IPR004358">
    <property type="entry name" value="Sig_transdc_His_kin-like_C"/>
</dbReference>
<evidence type="ECO:0000256" key="3">
    <source>
        <dbReference type="ARBA" id="ARBA00012438"/>
    </source>
</evidence>
<dbReference type="Gene3D" id="1.10.287.130">
    <property type="match status" value="1"/>
</dbReference>
<feature type="transmembrane region" description="Helical" evidence="11">
    <location>
        <begin position="167"/>
        <end position="186"/>
    </location>
</feature>
<dbReference type="NCBIfam" id="NF012163">
    <property type="entry name" value="BaeS_SmeS"/>
    <property type="match status" value="1"/>
</dbReference>
<keyword evidence="7 14" id="KW-0418">Kinase</keyword>
<feature type="domain" description="Histidine kinase" evidence="12">
    <location>
        <begin position="247"/>
        <end position="462"/>
    </location>
</feature>
<dbReference type="InterPro" id="IPR003660">
    <property type="entry name" value="HAMP_dom"/>
</dbReference>
<dbReference type="RefSeq" id="WP_323438144.1">
    <property type="nucleotide sequence ID" value="NZ_JAYFUH010000063.1"/>
</dbReference>
<dbReference type="Proteomes" id="UP001301653">
    <property type="component" value="Unassembled WGS sequence"/>
</dbReference>
<evidence type="ECO:0000256" key="4">
    <source>
        <dbReference type="ARBA" id="ARBA00022553"/>
    </source>
</evidence>
<sequence>MKFGIAAKIFCAMLLMCAVALLVNGMAGKWLFERGFLGYLNGQGIGRMELLLPRLQAEYAEHGSWEFVRGQRKVWLRLIRPHVGDPVADEALLSAPPVSDQTGAVARFALLDAQGQRVIGNADVDGSAIRRPIVVEGHTVGWLAMVPFQKILARNEQRFMEAQVRRWWAISIVAVLVAGTSAWLLTRPLRKRIQGMGAATHRLAGGDYATRIVPGADDELGRLAQDFNRMAGALENSERNRREFMADISHELRTPLSVLRAELEAIQDGIRPMSAATLAPLQGEVRQLGKLIDDLHELALTQSGELAYEHVPLDLDAVLRATVEGMRSRFHDAGLALVVSSAPGPLPVQGDERRLQQLFANLLENALRYTDRGGSVAVHALRDERHVRISIEDSAPGVDEDKRGRLFERFYRVDASRNRASGGSGLGLAICRNIVLAHGGAIHAEASALGGLAIVVELPLHA</sequence>